<sequence length="227" mass="26473">MIHIFIGYDPREAVAYHVCANSIIRHSSAPVALHPLSLNNLRTFYAERHTDGSNQFIYSRFLTPLLMDFQGWAIFMDGDMLVRDDIVQLWEMRDPSKAVMVVKHDYKTRLKQKYLGAKNEDYPRKNWSSVILWNCGHEANRVLTADFVQNATGAQLHRFTWLTDDLIGELPKVWNWLPDEFGANPHAKLLHWTLGTPSFHEFADEPMACEWHRERILMDYCLQRGIG</sequence>
<dbReference type="GO" id="GO:0016757">
    <property type="term" value="F:glycosyltransferase activity"/>
    <property type="evidence" value="ECO:0007669"/>
    <property type="project" value="InterPro"/>
</dbReference>
<dbReference type="EMBL" id="CYHH01000010">
    <property type="protein sequence ID" value="CUB07659.1"/>
    <property type="molecule type" value="Genomic_DNA"/>
</dbReference>
<organism evidence="1 2">
    <name type="scientific">Tepidiphilus thermophilus</name>
    <dbReference type="NCBI Taxonomy" id="876478"/>
    <lineage>
        <taxon>Bacteria</taxon>
        <taxon>Pseudomonadati</taxon>
        <taxon>Pseudomonadota</taxon>
        <taxon>Hydrogenophilia</taxon>
        <taxon>Hydrogenophilales</taxon>
        <taxon>Hydrogenophilaceae</taxon>
        <taxon>Tepidiphilus</taxon>
    </lineage>
</organism>
<evidence type="ECO:0000313" key="1">
    <source>
        <dbReference type="EMBL" id="CUB07659.1"/>
    </source>
</evidence>
<reference evidence="2" key="1">
    <citation type="submission" date="2015-08" db="EMBL/GenBank/DDBJ databases">
        <authorList>
            <person name="Babu N.S."/>
            <person name="Beckwith C.J."/>
            <person name="Beseler K.G."/>
            <person name="Brison A."/>
            <person name="Carone J.V."/>
            <person name="Caskin T.P."/>
            <person name="Diamond M."/>
            <person name="Durham M.E."/>
            <person name="Foxe J.M."/>
            <person name="Go M."/>
            <person name="Henderson B.A."/>
            <person name="Jones I.B."/>
            <person name="McGettigan J.A."/>
            <person name="Micheletti S.J."/>
            <person name="Nasrallah M.E."/>
            <person name="Ortiz D."/>
            <person name="Piller C.R."/>
            <person name="Privatt S.R."/>
            <person name="Schneider S.L."/>
            <person name="Sharp S."/>
            <person name="Smith T.C."/>
            <person name="Stanton J.D."/>
            <person name="Ullery H.E."/>
            <person name="Wilson R.J."/>
            <person name="Serrano M.G."/>
            <person name="Buck G."/>
            <person name="Lee V."/>
            <person name="Wang Y."/>
            <person name="Carvalho R."/>
            <person name="Voegtly L."/>
            <person name="Shi R."/>
            <person name="Duckworth R."/>
            <person name="Johnson A."/>
            <person name="Loviza R."/>
            <person name="Walstead R."/>
            <person name="Shah Z."/>
            <person name="Kiflezghi M."/>
            <person name="Wade K."/>
            <person name="Ball S.L."/>
            <person name="Bradley K.W."/>
            <person name="Asai D.J."/>
            <person name="Bowman C.A."/>
            <person name="Russell D.A."/>
            <person name="Pope W.H."/>
            <person name="Jacobs-Sera D."/>
            <person name="Hendrix R.W."/>
            <person name="Hatfull G.F."/>
        </authorList>
    </citation>
    <scope>NUCLEOTIDE SEQUENCE [LARGE SCALE GENOMIC DNA]</scope>
    <source>
        <strain evidence="2">JCM 19170</strain>
    </source>
</reference>
<dbReference type="Pfam" id="PF01501">
    <property type="entry name" value="Glyco_transf_8"/>
    <property type="match status" value="1"/>
</dbReference>
<dbReference type="AlphaFoldDB" id="A0A0K6IX90"/>
<dbReference type="OrthoDB" id="583646at2"/>
<evidence type="ECO:0008006" key="3">
    <source>
        <dbReference type="Google" id="ProtNLM"/>
    </source>
</evidence>
<gene>
    <name evidence="1" type="ORF">Ga0061068_11013</name>
</gene>
<evidence type="ECO:0000313" key="2">
    <source>
        <dbReference type="Proteomes" id="UP000182108"/>
    </source>
</evidence>
<dbReference type="SUPFAM" id="SSF53448">
    <property type="entry name" value="Nucleotide-diphospho-sugar transferases"/>
    <property type="match status" value="1"/>
</dbReference>
<dbReference type="PANTHER" id="PTHR35105">
    <property type="entry name" value="EXPRESSED PROTEIN"/>
    <property type="match status" value="1"/>
</dbReference>
<protein>
    <recommendedName>
        <fullName evidence="3">Glycosyltransferase</fullName>
    </recommendedName>
</protein>
<accession>A0A0K6IX90</accession>
<proteinExistence type="predicted"/>
<dbReference type="Gene3D" id="3.90.550.10">
    <property type="entry name" value="Spore Coat Polysaccharide Biosynthesis Protein SpsA, Chain A"/>
    <property type="match status" value="1"/>
</dbReference>
<dbReference type="InterPro" id="IPR002495">
    <property type="entry name" value="Glyco_trans_8"/>
</dbReference>
<dbReference type="PANTHER" id="PTHR35105:SF2">
    <property type="entry name" value="PROTEIN CDI"/>
    <property type="match status" value="1"/>
</dbReference>
<dbReference type="RefSeq" id="WP_055423939.1">
    <property type="nucleotide sequence ID" value="NZ_CYHH01000010.1"/>
</dbReference>
<dbReference type="Proteomes" id="UP000182108">
    <property type="component" value="Unassembled WGS sequence"/>
</dbReference>
<name>A0A0K6IX90_9PROT</name>
<keyword evidence="2" id="KW-1185">Reference proteome</keyword>
<dbReference type="InterPro" id="IPR029044">
    <property type="entry name" value="Nucleotide-diphossugar_trans"/>
</dbReference>